<proteinExistence type="predicted"/>
<reference evidence="1" key="1">
    <citation type="submission" date="2022-12" db="EMBL/GenBank/DDBJ databases">
        <title>Genome Sequence of Lasiodiplodia mahajangana.</title>
        <authorList>
            <person name="Buettner E."/>
        </authorList>
    </citation>
    <scope>NUCLEOTIDE SEQUENCE</scope>
    <source>
        <strain evidence="1">VT137</strain>
    </source>
</reference>
<dbReference type="Proteomes" id="UP001153332">
    <property type="component" value="Unassembled WGS sequence"/>
</dbReference>
<accession>A0ACC2JE57</accession>
<keyword evidence="2" id="KW-1185">Reference proteome</keyword>
<comment type="caution">
    <text evidence="1">The sequence shown here is derived from an EMBL/GenBank/DDBJ whole genome shotgun (WGS) entry which is preliminary data.</text>
</comment>
<evidence type="ECO:0000313" key="2">
    <source>
        <dbReference type="Proteomes" id="UP001153332"/>
    </source>
</evidence>
<evidence type="ECO:0000313" key="1">
    <source>
        <dbReference type="EMBL" id="KAJ8125498.1"/>
    </source>
</evidence>
<gene>
    <name evidence="1" type="ORF">O1611_g8141</name>
</gene>
<dbReference type="EMBL" id="JAPUUL010002329">
    <property type="protein sequence ID" value="KAJ8125498.1"/>
    <property type="molecule type" value="Genomic_DNA"/>
</dbReference>
<sequence>MPDSGEISTSNSTGRQFGSRCEFKTYHTVPNKDGRLKPRVHGGGPVGAEIRDAEDQLAAAATDISARGWVLSDRAVGLQVAVRDQKPVPVAHSLLG</sequence>
<name>A0ACC2JE57_9PEZI</name>
<protein>
    <submittedName>
        <fullName evidence="1">Uncharacterized protein</fullName>
    </submittedName>
</protein>
<organism evidence="1 2">
    <name type="scientific">Lasiodiplodia mahajangana</name>
    <dbReference type="NCBI Taxonomy" id="1108764"/>
    <lineage>
        <taxon>Eukaryota</taxon>
        <taxon>Fungi</taxon>
        <taxon>Dikarya</taxon>
        <taxon>Ascomycota</taxon>
        <taxon>Pezizomycotina</taxon>
        <taxon>Dothideomycetes</taxon>
        <taxon>Dothideomycetes incertae sedis</taxon>
        <taxon>Botryosphaeriales</taxon>
        <taxon>Botryosphaeriaceae</taxon>
        <taxon>Lasiodiplodia</taxon>
    </lineage>
</organism>